<keyword evidence="3" id="KW-1185">Reference proteome</keyword>
<dbReference type="AlphaFoldDB" id="A0A2W7I0L1"/>
<dbReference type="PANTHER" id="PTHR30272:SF1">
    <property type="entry name" value="3-HYDROXYACYL-[ACYL-CARRIER-PROTEIN] DEHYDRATASE"/>
    <property type="match status" value="1"/>
</dbReference>
<organism evidence="2 3">
    <name type="scientific">Humitalea rosea</name>
    <dbReference type="NCBI Taxonomy" id="990373"/>
    <lineage>
        <taxon>Bacteria</taxon>
        <taxon>Pseudomonadati</taxon>
        <taxon>Pseudomonadota</taxon>
        <taxon>Alphaproteobacteria</taxon>
        <taxon>Acetobacterales</taxon>
        <taxon>Roseomonadaceae</taxon>
        <taxon>Humitalea</taxon>
    </lineage>
</organism>
<dbReference type="GO" id="GO:0016829">
    <property type="term" value="F:lyase activity"/>
    <property type="evidence" value="ECO:0007669"/>
    <property type="project" value="UniProtKB-KW"/>
</dbReference>
<evidence type="ECO:0000256" key="1">
    <source>
        <dbReference type="ARBA" id="ARBA00023239"/>
    </source>
</evidence>
<dbReference type="SUPFAM" id="SSF54637">
    <property type="entry name" value="Thioesterase/thiol ester dehydrase-isomerase"/>
    <property type="match status" value="1"/>
</dbReference>
<dbReference type="OrthoDB" id="9812462at2"/>
<dbReference type="Gene3D" id="3.10.129.10">
    <property type="entry name" value="Hotdog Thioesterase"/>
    <property type="match status" value="1"/>
</dbReference>
<dbReference type="RefSeq" id="WP_111400164.1">
    <property type="nucleotide sequence ID" value="NZ_QKYU01000031.1"/>
</dbReference>
<dbReference type="PANTHER" id="PTHR30272">
    <property type="entry name" value="3-HYDROXYACYL-[ACYL-CARRIER-PROTEIN] DEHYDRATASE"/>
    <property type="match status" value="1"/>
</dbReference>
<reference evidence="2 3" key="1">
    <citation type="submission" date="2018-06" db="EMBL/GenBank/DDBJ databases">
        <title>Genomic Encyclopedia of Archaeal and Bacterial Type Strains, Phase II (KMG-II): from individual species to whole genera.</title>
        <authorList>
            <person name="Goeker M."/>
        </authorList>
    </citation>
    <scope>NUCLEOTIDE SEQUENCE [LARGE SCALE GENOMIC DNA]</scope>
    <source>
        <strain evidence="2 3">DSM 24525</strain>
    </source>
</reference>
<evidence type="ECO:0000313" key="2">
    <source>
        <dbReference type="EMBL" id="PZW38992.1"/>
    </source>
</evidence>
<accession>A0A2W7I0L1</accession>
<dbReference type="Pfam" id="PF07977">
    <property type="entry name" value="FabA"/>
    <property type="match status" value="1"/>
</dbReference>
<evidence type="ECO:0000313" key="3">
    <source>
        <dbReference type="Proteomes" id="UP000249688"/>
    </source>
</evidence>
<dbReference type="InterPro" id="IPR013114">
    <property type="entry name" value="FabA_FabZ"/>
</dbReference>
<comment type="caution">
    <text evidence="2">The sequence shown here is derived from an EMBL/GenBank/DDBJ whole genome shotgun (WGS) entry which is preliminary data.</text>
</comment>
<dbReference type="Proteomes" id="UP000249688">
    <property type="component" value="Unassembled WGS sequence"/>
</dbReference>
<dbReference type="EMBL" id="QKYU01000031">
    <property type="protein sequence ID" value="PZW38992.1"/>
    <property type="molecule type" value="Genomic_DNA"/>
</dbReference>
<dbReference type="InterPro" id="IPR029069">
    <property type="entry name" value="HotDog_dom_sf"/>
</dbReference>
<dbReference type="CDD" id="cd01288">
    <property type="entry name" value="FabZ"/>
    <property type="match status" value="1"/>
</dbReference>
<keyword evidence="1" id="KW-0456">Lyase</keyword>
<name>A0A2W7I0L1_9PROT</name>
<gene>
    <name evidence="2" type="ORF">C8P66_13125</name>
</gene>
<sequence>MRLEYFQMVDRVISLAEGVITVSARVPDESPVFEGHFPGYPLVPGVLMIETMAQASGWLLLGTLGFDRMPFLMNVRSAKFRHFVGPGAVLEVTARLTHDGSGFAVTTGRIESEGRRIADAELTLRTMPFPNDTIAASMRARAIEIGLPQ</sequence>
<proteinExistence type="predicted"/>
<protein>
    <submittedName>
        <fullName evidence="2">3-hydroxyacyl-[acyl-carrier-protein] dehydratase</fullName>
    </submittedName>
</protein>